<dbReference type="PANTHER" id="PTHR43674:SF2">
    <property type="entry name" value="BETA-UREIDOPROPIONASE"/>
    <property type="match status" value="1"/>
</dbReference>
<dbReference type="CDD" id="cd07197">
    <property type="entry name" value="nitrilase"/>
    <property type="match status" value="1"/>
</dbReference>
<sequence>MRIRLLLCGAVMLFANMTNASPEPPAKPFTFSAVQLKSSDVGNFFKMKLLASRAKAAGAELVIFPESSVFGWLNPNAFMQAEPIPGKYSEKFAQIASSLNIWVAVGLAERAERAGAGSLPGAYNVYDSGILINPDGEIVLHNRKVNVLGNAFDPDDCQRYLNKTKCGYTPGKVEDIKTVKTDFGQTTLLVCADAYVPGQGNITGTLDRVKKTNANVIIVPWGVTSSEQSQCGNPGFNATGMASHAAKYLSAYVLGSNGTGERLYGNNLPSYYCGSSGFSSPSGKYTESTVRFSEIATFRVTN</sequence>
<dbReference type="OrthoDB" id="9803803at2"/>
<evidence type="ECO:0000313" key="4">
    <source>
        <dbReference type="EMBL" id="KOO06899.1"/>
    </source>
</evidence>
<dbReference type="GO" id="GO:0050126">
    <property type="term" value="F:N-carbamoylputrescine amidase activity"/>
    <property type="evidence" value="ECO:0007669"/>
    <property type="project" value="TreeGrafter"/>
</dbReference>
<dbReference type="GO" id="GO:0033388">
    <property type="term" value="P:putrescine biosynthetic process from arginine"/>
    <property type="evidence" value="ECO:0007669"/>
    <property type="project" value="TreeGrafter"/>
</dbReference>
<evidence type="ECO:0000259" key="3">
    <source>
        <dbReference type="PROSITE" id="PS50263"/>
    </source>
</evidence>
<dbReference type="EMBL" id="LHPI01000013">
    <property type="protein sequence ID" value="KOO06899.1"/>
    <property type="molecule type" value="Genomic_DNA"/>
</dbReference>
<dbReference type="Proteomes" id="UP000037530">
    <property type="component" value="Unassembled WGS sequence"/>
</dbReference>
<feature type="chain" id="PRO_5005600360" description="CN hydrolase domain-containing protein" evidence="2">
    <location>
        <begin position="21"/>
        <end position="302"/>
    </location>
</feature>
<dbReference type="PANTHER" id="PTHR43674">
    <property type="entry name" value="NITRILASE C965.09-RELATED"/>
    <property type="match status" value="1"/>
</dbReference>
<dbReference type="AlphaFoldDB" id="A0A0M0HXU6"/>
<keyword evidence="5" id="KW-1185">Reference proteome</keyword>
<keyword evidence="1" id="KW-0378">Hydrolase</keyword>
<name>A0A0M0HXU6_9VIBR</name>
<dbReference type="SUPFAM" id="SSF56317">
    <property type="entry name" value="Carbon-nitrogen hydrolase"/>
    <property type="match status" value="1"/>
</dbReference>
<comment type="caution">
    <text evidence="4">The sequence shown here is derived from an EMBL/GenBank/DDBJ whole genome shotgun (WGS) entry which is preliminary data.</text>
</comment>
<keyword evidence="2" id="KW-0732">Signal</keyword>
<feature type="domain" description="CN hydrolase" evidence="3">
    <location>
        <begin position="29"/>
        <end position="302"/>
    </location>
</feature>
<dbReference type="PATRIC" id="fig|171383.3.peg.2949"/>
<dbReference type="Gene3D" id="3.60.110.10">
    <property type="entry name" value="Carbon-nitrogen hydrolase"/>
    <property type="match status" value="1"/>
</dbReference>
<proteinExistence type="predicted"/>
<dbReference type="PROSITE" id="PS50263">
    <property type="entry name" value="CN_HYDROLASE"/>
    <property type="match status" value="1"/>
</dbReference>
<dbReference type="Pfam" id="PF00795">
    <property type="entry name" value="CN_hydrolase"/>
    <property type="match status" value="1"/>
</dbReference>
<reference evidence="5" key="1">
    <citation type="submission" date="2015-08" db="EMBL/GenBank/DDBJ databases">
        <title>Vibrio galatheae sp. nov., a novel member of the Vibrionaceae family isolated from the Solomon Islands.</title>
        <authorList>
            <person name="Giubergia S."/>
            <person name="Machado H."/>
            <person name="Mateiu R.V."/>
            <person name="Gram L."/>
        </authorList>
    </citation>
    <scope>NUCLEOTIDE SEQUENCE [LARGE SCALE GENOMIC DNA]</scope>
    <source>
        <strain evidence="5">DSM 19134</strain>
    </source>
</reference>
<dbReference type="InterPro" id="IPR003010">
    <property type="entry name" value="C-N_Hydrolase"/>
</dbReference>
<dbReference type="InterPro" id="IPR050345">
    <property type="entry name" value="Aliph_Amidase/BUP"/>
</dbReference>
<accession>A0A0M0HXU6</accession>
<gene>
    <name evidence="4" type="ORF">AKJ31_14430</name>
</gene>
<dbReference type="STRING" id="171383.AKJ31_14430"/>
<organism evidence="4 5">
    <name type="scientific">Vibrio hepatarius</name>
    <dbReference type="NCBI Taxonomy" id="171383"/>
    <lineage>
        <taxon>Bacteria</taxon>
        <taxon>Pseudomonadati</taxon>
        <taxon>Pseudomonadota</taxon>
        <taxon>Gammaproteobacteria</taxon>
        <taxon>Vibrionales</taxon>
        <taxon>Vibrionaceae</taxon>
        <taxon>Vibrio</taxon>
        <taxon>Vibrio oreintalis group</taxon>
    </lineage>
</organism>
<dbReference type="InterPro" id="IPR036526">
    <property type="entry name" value="C-N_Hydrolase_sf"/>
</dbReference>
<evidence type="ECO:0000313" key="5">
    <source>
        <dbReference type="Proteomes" id="UP000037530"/>
    </source>
</evidence>
<evidence type="ECO:0000256" key="2">
    <source>
        <dbReference type="SAM" id="SignalP"/>
    </source>
</evidence>
<protein>
    <recommendedName>
        <fullName evidence="3">CN hydrolase domain-containing protein</fullName>
    </recommendedName>
</protein>
<evidence type="ECO:0000256" key="1">
    <source>
        <dbReference type="ARBA" id="ARBA00022801"/>
    </source>
</evidence>
<feature type="signal peptide" evidence="2">
    <location>
        <begin position="1"/>
        <end position="20"/>
    </location>
</feature>